<dbReference type="EMBL" id="VCDI01000001">
    <property type="protein sequence ID" value="TLU74355.1"/>
    <property type="molecule type" value="Genomic_DNA"/>
</dbReference>
<evidence type="ECO:0000313" key="4">
    <source>
        <dbReference type="Proteomes" id="UP000305654"/>
    </source>
</evidence>
<dbReference type="AlphaFoldDB" id="A0A5R9J9U7"/>
<dbReference type="InterPro" id="IPR011008">
    <property type="entry name" value="Dimeric_a/b-barrel"/>
</dbReference>
<comment type="similarity">
    <text evidence="1">Belongs to the YciI family.</text>
</comment>
<feature type="domain" description="YCII-related" evidence="2">
    <location>
        <begin position="26"/>
        <end position="112"/>
    </location>
</feature>
<dbReference type="SUPFAM" id="SSF54909">
    <property type="entry name" value="Dimeric alpha+beta barrel"/>
    <property type="match status" value="1"/>
</dbReference>
<protein>
    <submittedName>
        <fullName evidence="3">YciI family protein</fullName>
    </submittedName>
</protein>
<accession>A0A5R9J9U7</accession>
<gene>
    <name evidence="3" type="ORF">FE263_03990</name>
</gene>
<sequence>MNGGTGALAQARLSSTTLTNHEDAAMICIRLAYSDPGKAAERDLHLAAHKAFLRSGRLLILQSGPVFDAEGQQAGALVVAETPDLATMRELCAEDPFAVHGIYDRTLFMEWRLTLGQIPQIEAAGP</sequence>
<name>A0A5R9J9U7_9PROT</name>
<proteinExistence type="inferred from homology"/>
<evidence type="ECO:0000256" key="1">
    <source>
        <dbReference type="ARBA" id="ARBA00007689"/>
    </source>
</evidence>
<dbReference type="OrthoDB" id="8392718at2"/>
<evidence type="ECO:0000259" key="2">
    <source>
        <dbReference type="Pfam" id="PF03795"/>
    </source>
</evidence>
<dbReference type="Pfam" id="PF03795">
    <property type="entry name" value="YCII"/>
    <property type="match status" value="1"/>
</dbReference>
<keyword evidence="4" id="KW-1185">Reference proteome</keyword>
<organism evidence="3 4">
    <name type="scientific">Lichenicoccus roseus</name>
    <dbReference type="NCBI Taxonomy" id="2683649"/>
    <lineage>
        <taxon>Bacteria</taxon>
        <taxon>Pseudomonadati</taxon>
        <taxon>Pseudomonadota</taxon>
        <taxon>Alphaproteobacteria</taxon>
        <taxon>Acetobacterales</taxon>
        <taxon>Acetobacteraceae</taxon>
        <taxon>Lichenicoccus</taxon>
    </lineage>
</organism>
<reference evidence="3 4" key="1">
    <citation type="submission" date="2019-05" db="EMBL/GenBank/DDBJ databases">
        <authorList>
            <person name="Pankratov T."/>
            <person name="Grouzdev D."/>
        </authorList>
    </citation>
    <scope>NUCLEOTIDE SEQUENCE [LARGE SCALE GENOMIC DNA]</scope>
    <source>
        <strain evidence="3 4">KEBCLARHB70R</strain>
    </source>
</reference>
<dbReference type="Gene3D" id="3.30.70.1060">
    <property type="entry name" value="Dimeric alpha+beta barrel"/>
    <property type="match status" value="1"/>
</dbReference>
<dbReference type="Proteomes" id="UP000305654">
    <property type="component" value="Unassembled WGS sequence"/>
</dbReference>
<evidence type="ECO:0000313" key="3">
    <source>
        <dbReference type="EMBL" id="TLU74355.1"/>
    </source>
</evidence>
<dbReference type="InterPro" id="IPR005545">
    <property type="entry name" value="YCII"/>
</dbReference>
<comment type="caution">
    <text evidence="3">The sequence shown here is derived from an EMBL/GenBank/DDBJ whole genome shotgun (WGS) entry which is preliminary data.</text>
</comment>